<comment type="caution">
    <text evidence="15">The sequence shown here is derived from an EMBL/GenBank/DDBJ whole genome shotgun (WGS) entry which is preliminary data.</text>
</comment>
<dbReference type="GO" id="GO:0004823">
    <property type="term" value="F:leucine-tRNA ligase activity"/>
    <property type="evidence" value="ECO:0007669"/>
    <property type="project" value="UniProtKB-EC"/>
</dbReference>
<keyword evidence="16" id="KW-1185">Reference proteome</keyword>
<dbReference type="SUPFAM" id="SSF47323">
    <property type="entry name" value="Anticodon-binding domain of a subclass of class I aminoacyl-tRNA synthetases"/>
    <property type="match status" value="1"/>
</dbReference>
<dbReference type="OrthoDB" id="15954at2759"/>
<keyword evidence="8 11" id="KW-0030">Aminoacyl-tRNA synthetase</keyword>
<dbReference type="eggNOG" id="KOG0435">
    <property type="taxonomic scope" value="Eukaryota"/>
</dbReference>
<dbReference type="AlphaFoldDB" id="N1JQ86"/>
<gene>
    <name evidence="15" type="ORF">BGHDH14_bgh00671</name>
</gene>
<dbReference type="InParanoid" id="N1JQ86"/>
<keyword evidence="4 11" id="KW-0436">Ligase</keyword>
<dbReference type="Pfam" id="PF13603">
    <property type="entry name" value="tRNA-synt_1_2"/>
    <property type="match status" value="1"/>
</dbReference>
<evidence type="ECO:0000259" key="14">
    <source>
        <dbReference type="Pfam" id="PF13603"/>
    </source>
</evidence>
<dbReference type="Gene3D" id="3.40.50.620">
    <property type="entry name" value="HUPs"/>
    <property type="match status" value="2"/>
</dbReference>
<dbReference type="Pfam" id="PF00133">
    <property type="entry name" value="tRNA-synt_1"/>
    <property type="match status" value="2"/>
</dbReference>
<dbReference type="GO" id="GO:0032543">
    <property type="term" value="P:mitochondrial translation"/>
    <property type="evidence" value="ECO:0007669"/>
    <property type="project" value="TreeGrafter"/>
</dbReference>
<evidence type="ECO:0000256" key="3">
    <source>
        <dbReference type="ARBA" id="ARBA00013164"/>
    </source>
</evidence>
<dbReference type="PRINTS" id="PR00985">
    <property type="entry name" value="TRNASYNTHLEU"/>
</dbReference>
<evidence type="ECO:0000256" key="11">
    <source>
        <dbReference type="RuleBase" id="RU363035"/>
    </source>
</evidence>
<evidence type="ECO:0000256" key="5">
    <source>
        <dbReference type="ARBA" id="ARBA00022741"/>
    </source>
</evidence>
<dbReference type="GO" id="GO:0006429">
    <property type="term" value="P:leucyl-tRNA aminoacylation"/>
    <property type="evidence" value="ECO:0007669"/>
    <property type="project" value="InterPro"/>
</dbReference>
<dbReference type="InterPro" id="IPR014729">
    <property type="entry name" value="Rossmann-like_a/b/a_fold"/>
</dbReference>
<dbReference type="STRING" id="546991.N1JQ86"/>
<keyword evidence="6 11" id="KW-0067">ATP-binding</keyword>
<dbReference type="FunFam" id="1.10.730.10:FF:000002">
    <property type="entry name" value="Leucine--tRNA ligase"/>
    <property type="match status" value="1"/>
</dbReference>
<dbReference type="Pfam" id="PF08264">
    <property type="entry name" value="Anticodon_1"/>
    <property type="match status" value="1"/>
</dbReference>
<dbReference type="EC" id="6.1.1.4" evidence="3"/>
<comment type="similarity">
    <text evidence="2 11">Belongs to the class-I aminoacyl-tRNA synthetase family.</text>
</comment>
<dbReference type="CDD" id="cd00812">
    <property type="entry name" value="LeuRS_core"/>
    <property type="match status" value="1"/>
</dbReference>
<evidence type="ECO:0000259" key="13">
    <source>
        <dbReference type="Pfam" id="PF08264"/>
    </source>
</evidence>
<proteinExistence type="inferred from homology"/>
<dbReference type="InterPro" id="IPR009008">
    <property type="entry name" value="Val/Leu/Ile-tRNA-synth_edit"/>
</dbReference>
<dbReference type="FunCoup" id="N1JQ86">
    <property type="interactions" value="472"/>
</dbReference>
<accession>N1JQ86</accession>
<dbReference type="HAMAP" id="MF_00049_B">
    <property type="entry name" value="Leu_tRNA_synth_B"/>
    <property type="match status" value="1"/>
</dbReference>
<protein>
    <recommendedName>
        <fullName evidence="3">leucine--tRNA ligase</fullName>
        <ecNumber evidence="3">6.1.1.4</ecNumber>
    </recommendedName>
    <alternativeName>
        <fullName evidence="9">Leucyl-tRNA synthetase</fullName>
    </alternativeName>
</protein>
<feature type="domain" description="Aminoacyl-tRNA synthetase class Ia" evidence="12">
    <location>
        <begin position="480"/>
        <end position="603"/>
    </location>
</feature>
<evidence type="ECO:0000256" key="2">
    <source>
        <dbReference type="ARBA" id="ARBA00005594"/>
    </source>
</evidence>
<dbReference type="EMBL" id="CAUH01007132">
    <property type="protein sequence ID" value="CCU82855.1"/>
    <property type="molecule type" value="Genomic_DNA"/>
</dbReference>
<dbReference type="InterPro" id="IPR002302">
    <property type="entry name" value="Leu-tRNA-ligase"/>
</dbReference>
<evidence type="ECO:0000256" key="7">
    <source>
        <dbReference type="ARBA" id="ARBA00022917"/>
    </source>
</evidence>
<evidence type="ECO:0000256" key="10">
    <source>
        <dbReference type="ARBA" id="ARBA00047469"/>
    </source>
</evidence>
<evidence type="ECO:0000313" key="15">
    <source>
        <dbReference type="EMBL" id="CCU82855.1"/>
    </source>
</evidence>
<dbReference type="HOGENOM" id="CLU_004427_0_0_1"/>
<dbReference type="Proteomes" id="UP000015441">
    <property type="component" value="Unassembled WGS sequence"/>
</dbReference>
<feature type="domain" description="Leucyl-tRNA synthetase editing" evidence="14">
    <location>
        <begin position="274"/>
        <end position="466"/>
    </location>
</feature>
<dbReference type="SUPFAM" id="SSF52374">
    <property type="entry name" value="Nucleotidylyl transferase"/>
    <property type="match status" value="1"/>
</dbReference>
<dbReference type="FunFam" id="3.40.50.620:FF:000003">
    <property type="entry name" value="Leucine--tRNA ligase"/>
    <property type="match status" value="1"/>
</dbReference>
<dbReference type="GO" id="GO:0005759">
    <property type="term" value="C:mitochondrial matrix"/>
    <property type="evidence" value="ECO:0007669"/>
    <property type="project" value="UniProtKB-SubCell"/>
</dbReference>
<dbReference type="SUPFAM" id="SSF50677">
    <property type="entry name" value="ValRS/IleRS/LeuRS editing domain"/>
    <property type="match status" value="1"/>
</dbReference>
<organism evidence="15 16">
    <name type="scientific">Blumeria graminis f. sp. hordei (strain DH14)</name>
    <name type="common">Barley powdery mildew</name>
    <name type="synonym">Oidium monilioides f. sp. hordei</name>
    <dbReference type="NCBI Taxonomy" id="546991"/>
    <lineage>
        <taxon>Eukaryota</taxon>
        <taxon>Fungi</taxon>
        <taxon>Dikarya</taxon>
        <taxon>Ascomycota</taxon>
        <taxon>Pezizomycotina</taxon>
        <taxon>Leotiomycetes</taxon>
        <taxon>Erysiphales</taxon>
        <taxon>Erysiphaceae</taxon>
        <taxon>Blumeria</taxon>
        <taxon>Blumeria hordei</taxon>
    </lineage>
</organism>
<comment type="catalytic activity">
    <reaction evidence="10">
        <text>tRNA(Leu) + L-leucine + ATP = L-leucyl-tRNA(Leu) + AMP + diphosphate</text>
        <dbReference type="Rhea" id="RHEA:11688"/>
        <dbReference type="Rhea" id="RHEA-COMP:9613"/>
        <dbReference type="Rhea" id="RHEA-COMP:9622"/>
        <dbReference type="ChEBI" id="CHEBI:30616"/>
        <dbReference type="ChEBI" id="CHEBI:33019"/>
        <dbReference type="ChEBI" id="CHEBI:57427"/>
        <dbReference type="ChEBI" id="CHEBI:78442"/>
        <dbReference type="ChEBI" id="CHEBI:78494"/>
        <dbReference type="ChEBI" id="CHEBI:456215"/>
        <dbReference type="EC" id="6.1.1.4"/>
    </reaction>
</comment>
<evidence type="ECO:0000313" key="16">
    <source>
        <dbReference type="Proteomes" id="UP000015441"/>
    </source>
</evidence>
<dbReference type="PROSITE" id="PS00178">
    <property type="entry name" value="AA_TRNA_LIGASE_I"/>
    <property type="match status" value="1"/>
</dbReference>
<dbReference type="InterPro" id="IPR009080">
    <property type="entry name" value="tRNAsynth_Ia_anticodon-bd"/>
</dbReference>
<dbReference type="InterPro" id="IPR001412">
    <property type="entry name" value="aa-tRNA-synth_I_CS"/>
</dbReference>
<dbReference type="NCBIfam" id="TIGR00396">
    <property type="entry name" value="leuS_bact"/>
    <property type="match status" value="1"/>
</dbReference>
<feature type="domain" description="Aminoacyl-tRNA synthetase class Ia" evidence="12">
    <location>
        <begin position="82"/>
        <end position="269"/>
    </location>
</feature>
<comment type="subcellular location">
    <subcellularLocation>
        <location evidence="1">Mitochondrion matrix</location>
    </subcellularLocation>
</comment>
<dbReference type="InterPro" id="IPR002300">
    <property type="entry name" value="aa-tRNA-synth_Ia"/>
</dbReference>
<keyword evidence="7 11" id="KW-0648">Protein biosynthesis</keyword>
<keyword evidence="5 11" id="KW-0547">Nucleotide-binding</keyword>
<dbReference type="GO" id="GO:0002161">
    <property type="term" value="F:aminoacyl-tRNA deacylase activity"/>
    <property type="evidence" value="ECO:0007669"/>
    <property type="project" value="InterPro"/>
</dbReference>
<dbReference type="FunFam" id="3.40.50.620:FF:000100">
    <property type="entry name" value="probable leucine--tRNA ligase, mitochondrial"/>
    <property type="match status" value="1"/>
</dbReference>
<dbReference type="GO" id="GO:0005524">
    <property type="term" value="F:ATP binding"/>
    <property type="evidence" value="ECO:0007669"/>
    <property type="project" value="UniProtKB-KW"/>
</dbReference>
<name>N1JQ86_BLUG1</name>
<dbReference type="Gene3D" id="1.10.730.10">
    <property type="entry name" value="Isoleucyl-tRNA Synthetase, Domain 1"/>
    <property type="match status" value="1"/>
</dbReference>
<reference evidence="15 16" key="1">
    <citation type="journal article" date="2010" name="Science">
        <title>Genome expansion and gene loss in powdery mildew fungi reveal tradeoffs in extreme parasitism.</title>
        <authorList>
            <person name="Spanu P.D."/>
            <person name="Abbott J.C."/>
            <person name="Amselem J."/>
            <person name="Burgis T.A."/>
            <person name="Soanes D.M."/>
            <person name="Stueber K."/>
            <person name="Ver Loren van Themaat E."/>
            <person name="Brown J.K.M."/>
            <person name="Butcher S.A."/>
            <person name="Gurr S.J."/>
            <person name="Lebrun M.-H."/>
            <person name="Ridout C.J."/>
            <person name="Schulze-Lefert P."/>
            <person name="Talbot N.J."/>
            <person name="Ahmadinejad N."/>
            <person name="Ametz C."/>
            <person name="Barton G.R."/>
            <person name="Benjdia M."/>
            <person name="Bidzinski P."/>
            <person name="Bindschedler L.V."/>
            <person name="Both M."/>
            <person name="Brewer M.T."/>
            <person name="Cadle-Davidson L."/>
            <person name="Cadle-Davidson M.M."/>
            <person name="Collemare J."/>
            <person name="Cramer R."/>
            <person name="Frenkel O."/>
            <person name="Godfrey D."/>
            <person name="Harriman J."/>
            <person name="Hoede C."/>
            <person name="King B.C."/>
            <person name="Klages S."/>
            <person name="Kleemann J."/>
            <person name="Knoll D."/>
            <person name="Koti P.S."/>
            <person name="Kreplak J."/>
            <person name="Lopez-Ruiz F.J."/>
            <person name="Lu X."/>
            <person name="Maekawa T."/>
            <person name="Mahanil S."/>
            <person name="Micali C."/>
            <person name="Milgroom M.G."/>
            <person name="Montana G."/>
            <person name="Noir S."/>
            <person name="O'Connell R.J."/>
            <person name="Oberhaensli S."/>
            <person name="Parlange F."/>
            <person name="Pedersen C."/>
            <person name="Quesneville H."/>
            <person name="Reinhardt R."/>
            <person name="Rott M."/>
            <person name="Sacristan S."/>
            <person name="Schmidt S.M."/>
            <person name="Schoen M."/>
            <person name="Skamnioti P."/>
            <person name="Sommer H."/>
            <person name="Stephens A."/>
            <person name="Takahara H."/>
            <person name="Thordal-Christensen H."/>
            <person name="Vigouroux M."/>
            <person name="Wessling R."/>
            <person name="Wicker T."/>
            <person name="Panstruga R."/>
        </authorList>
    </citation>
    <scope>NUCLEOTIDE SEQUENCE [LARGE SCALE GENOMIC DNA]</scope>
    <source>
        <strain evidence="15">DH14</strain>
    </source>
</reference>
<dbReference type="PANTHER" id="PTHR43740">
    <property type="entry name" value="LEUCYL-TRNA SYNTHETASE"/>
    <property type="match status" value="1"/>
</dbReference>
<evidence type="ECO:0000256" key="1">
    <source>
        <dbReference type="ARBA" id="ARBA00004305"/>
    </source>
</evidence>
<evidence type="ECO:0000256" key="9">
    <source>
        <dbReference type="ARBA" id="ARBA00030520"/>
    </source>
</evidence>
<evidence type="ECO:0000256" key="6">
    <source>
        <dbReference type="ARBA" id="ARBA00022840"/>
    </source>
</evidence>
<dbReference type="InterPro" id="IPR025709">
    <property type="entry name" value="Leu_tRNA-synth_edit"/>
</dbReference>
<evidence type="ECO:0000256" key="4">
    <source>
        <dbReference type="ARBA" id="ARBA00022598"/>
    </source>
</evidence>
<evidence type="ECO:0000259" key="12">
    <source>
        <dbReference type="Pfam" id="PF00133"/>
    </source>
</evidence>
<dbReference type="InterPro" id="IPR013155">
    <property type="entry name" value="M/V/L/I-tRNA-synth_anticd-bd"/>
</dbReference>
<evidence type="ECO:0000256" key="8">
    <source>
        <dbReference type="ARBA" id="ARBA00023146"/>
    </source>
</evidence>
<dbReference type="PANTHER" id="PTHR43740:SF2">
    <property type="entry name" value="LEUCINE--TRNA LIGASE, MITOCHONDRIAL"/>
    <property type="match status" value="1"/>
</dbReference>
<dbReference type="FunFam" id="3.90.740.10:FF:000034">
    <property type="entry name" value="Leucine--tRNA ligase, mitochondrial"/>
    <property type="match status" value="1"/>
</dbReference>
<feature type="domain" description="Methionyl/Valyl/Leucyl/Isoleucyl-tRNA synthetase anticodon-binding" evidence="13">
    <location>
        <begin position="807"/>
        <end position="956"/>
    </location>
</feature>
<sequence length="1028" mass="116081">MIELMHSIIRRCATRLLASNASLQCRCFGQKSQTAFNEQFQPELNLVELDNKWQRIWRTRQLKNYTQNPTSCPSTGGKAAFQKKYILPMFPYPSGDLHLGHLRVYTISDVLARFYRMNGYNVIHPIGWDAFGLPAENAALERGIDPKNWTKRNIDRMRAQIIAMNGQWDWNRELATCDPSFYKHTQKLFTLLYKAGLAYRAESSVNYDPVDQTVLANEQVDSNGCSWRSGAKVEKRRLNQWFFKISEYRQQLLDDLEQLKIEKSWPENILAMQKNWLGKSEGARIKFSVIANDLDAGTDVEVFTTRPDTLPQVRYLALATTHPLVLRLAAVDSELQAFLDTVPAMSSDTKVGYILSGVKALNPLAQEKSFPEATRVPLPIYVAPYVLGDYGDGAIMGVPGHDSRDHDFWNTNCPEDPVNYVISKSIDESTIGLPLTVHSSDGHVTDKNRPYTNLTSPEASTKILDILNDSGRGFKADAWKIRDWLVSRQRYWGTPIPIVHCESCGSVPVPDDELPVKLPESARYWDGDKPGNPLEKDYDWINTKCPKCGSMAKRDTDTMDTFVDSSWYFMRYLDPHNIDEMFSPELANENLPVDIYVGGVEHAILHLLYARFISKFISNTYLWPSGSKRSGEPFSVMLAQGMVHGKTYADPNNGKFLKPFEVNLEDPQNPIVISTGKTATCSFQKMSKSKYNGVDPGICRDKYGADAMRAHILFQAPVTEVLEWDEKKISGINRWLRRLYNFIFKSHGNLIKARSHEGLDGICPRDIFEGKKQQPKNVKMNEGSTNVVATVAIELQNMGHESEHLRKLWRTVQFTISKVTISLSKTHSLNTVISDLMVLTNTIIENSVESNKPGEPDCVPSSIHSIVIYWSLEILLKMMAPITPAFAEECWAMLQFKSTTSQAINNLTGIPNEDIGKSIFSEPFPIVDGTMQKLGPSTQPCAVQINGRLRAVFQIPICPEGLTSDEVREWITNEIIAADESQRNLTEASPDTHVKCNSKATKLPSDLNIRHAKKVFVVKKGKMINYII</sequence>